<dbReference type="EMBL" id="CP151515">
    <property type="protein sequence ID" value="WZN66289.1"/>
    <property type="molecule type" value="Genomic_DNA"/>
</dbReference>
<evidence type="ECO:0000256" key="2">
    <source>
        <dbReference type="ARBA" id="ARBA00004141"/>
    </source>
</evidence>
<dbReference type="PANTHER" id="PTHR10835:SF0">
    <property type="entry name" value="SQUALENE MONOOXYGENASE"/>
    <property type="match status" value="1"/>
</dbReference>
<evidence type="ECO:0000256" key="7">
    <source>
        <dbReference type="ARBA" id="ARBA00022692"/>
    </source>
</evidence>
<protein>
    <recommendedName>
        <fullName evidence="5 12">Squalene monooxygenase</fullName>
        <ecNumber evidence="5 12">1.14.14.17</ecNumber>
    </recommendedName>
</protein>
<comment type="cofactor">
    <cofactor evidence="1 12">
        <name>FAD</name>
        <dbReference type="ChEBI" id="CHEBI:57692"/>
    </cofactor>
</comment>
<proteinExistence type="inferred from homology"/>
<feature type="domain" description="Squalene epoxidase" evidence="15">
    <location>
        <begin position="206"/>
        <end position="485"/>
    </location>
</feature>
<evidence type="ECO:0000256" key="10">
    <source>
        <dbReference type="ARBA" id="ARBA00023002"/>
    </source>
</evidence>
<dbReference type="InterPro" id="IPR036188">
    <property type="entry name" value="FAD/NAD-bd_sf"/>
</dbReference>
<feature type="domain" description="FAD dependent oxidoreductase" evidence="14">
    <location>
        <begin position="12"/>
        <end position="43"/>
    </location>
</feature>
<keyword evidence="6 12" id="KW-0285">Flavoprotein</keyword>
<name>A0AAX4PKZ9_9CHLO</name>
<reference evidence="16 17" key="1">
    <citation type="submission" date="2024-03" db="EMBL/GenBank/DDBJ databases">
        <title>Complete genome sequence of the green alga Chloropicon roscoffensis RCC1871.</title>
        <authorList>
            <person name="Lemieux C."/>
            <person name="Pombert J.-F."/>
            <person name="Otis C."/>
            <person name="Turmel M."/>
        </authorList>
    </citation>
    <scope>NUCLEOTIDE SEQUENCE [LARGE SCALE GENOMIC DNA]</scope>
    <source>
        <strain evidence="16 17">RCC1871</strain>
    </source>
</reference>
<dbReference type="Proteomes" id="UP001472866">
    <property type="component" value="Chromosome 15"/>
</dbReference>
<feature type="transmembrane region" description="Helical" evidence="12">
    <location>
        <begin position="461"/>
        <end position="477"/>
    </location>
</feature>
<feature type="transmembrane region" description="Helical" evidence="12">
    <location>
        <begin position="489"/>
        <end position="507"/>
    </location>
</feature>
<evidence type="ECO:0000256" key="1">
    <source>
        <dbReference type="ARBA" id="ARBA00001974"/>
    </source>
</evidence>
<dbReference type="InterPro" id="IPR006076">
    <property type="entry name" value="FAD-dep_OxRdtase"/>
</dbReference>
<evidence type="ECO:0000256" key="4">
    <source>
        <dbReference type="ARBA" id="ARBA00008802"/>
    </source>
</evidence>
<keyword evidence="10 12" id="KW-0560">Oxidoreductase</keyword>
<keyword evidence="7 12" id="KW-0812">Transmembrane</keyword>
<keyword evidence="9 12" id="KW-1133">Transmembrane helix</keyword>
<dbReference type="GO" id="GO:0050660">
    <property type="term" value="F:flavin adenine dinucleotide binding"/>
    <property type="evidence" value="ECO:0007669"/>
    <property type="project" value="UniProtKB-UniRule"/>
</dbReference>
<evidence type="ECO:0000256" key="9">
    <source>
        <dbReference type="ARBA" id="ARBA00022989"/>
    </source>
</evidence>
<dbReference type="PANTHER" id="PTHR10835">
    <property type="entry name" value="SQUALENE MONOOXYGENASE"/>
    <property type="match status" value="1"/>
</dbReference>
<evidence type="ECO:0000259" key="14">
    <source>
        <dbReference type="Pfam" id="PF01266"/>
    </source>
</evidence>
<feature type="region of interest" description="Disordered" evidence="13">
    <location>
        <begin position="98"/>
        <end position="125"/>
    </location>
</feature>
<comment type="catalytic activity">
    <reaction evidence="12">
        <text>squalene + reduced [NADPH--hemoprotein reductase] + O2 = (S)-2,3-epoxysqualene + oxidized [NADPH--hemoprotein reductase] + H2O + H(+)</text>
        <dbReference type="Rhea" id="RHEA:25282"/>
        <dbReference type="Rhea" id="RHEA-COMP:11964"/>
        <dbReference type="Rhea" id="RHEA-COMP:11965"/>
        <dbReference type="ChEBI" id="CHEBI:15377"/>
        <dbReference type="ChEBI" id="CHEBI:15378"/>
        <dbReference type="ChEBI" id="CHEBI:15379"/>
        <dbReference type="ChEBI" id="CHEBI:15440"/>
        <dbReference type="ChEBI" id="CHEBI:15441"/>
        <dbReference type="ChEBI" id="CHEBI:57618"/>
        <dbReference type="ChEBI" id="CHEBI:58210"/>
        <dbReference type="EC" id="1.14.14.17"/>
    </reaction>
</comment>
<evidence type="ECO:0000256" key="6">
    <source>
        <dbReference type="ARBA" id="ARBA00022630"/>
    </source>
</evidence>
<dbReference type="EC" id="1.14.14.17" evidence="5 12"/>
<evidence type="ECO:0000259" key="15">
    <source>
        <dbReference type="Pfam" id="PF08491"/>
    </source>
</evidence>
<evidence type="ECO:0000256" key="3">
    <source>
        <dbReference type="ARBA" id="ARBA00005018"/>
    </source>
</evidence>
<evidence type="ECO:0000256" key="8">
    <source>
        <dbReference type="ARBA" id="ARBA00022827"/>
    </source>
</evidence>
<keyword evidence="8 12" id="KW-0274">FAD</keyword>
<feature type="transmembrane region" description="Helical" evidence="12">
    <location>
        <begin position="6"/>
        <end position="29"/>
    </location>
</feature>
<organism evidence="16 17">
    <name type="scientific">Chloropicon roscoffensis</name>
    <dbReference type="NCBI Taxonomy" id="1461544"/>
    <lineage>
        <taxon>Eukaryota</taxon>
        <taxon>Viridiplantae</taxon>
        <taxon>Chlorophyta</taxon>
        <taxon>Chloropicophyceae</taxon>
        <taxon>Chloropicales</taxon>
        <taxon>Chloropicaceae</taxon>
        <taxon>Chloropicon</taxon>
    </lineage>
</organism>
<evidence type="ECO:0000256" key="11">
    <source>
        <dbReference type="ARBA" id="ARBA00023136"/>
    </source>
</evidence>
<comment type="function">
    <text evidence="12">Catalyzes the stereospecific oxidation of squalene to (S)-2,3-epoxysqualene, and is considered to be a rate-limiting enzyme in steroid biosynthesis.</text>
</comment>
<dbReference type="AlphaFoldDB" id="A0AAX4PKZ9"/>
<keyword evidence="11 12" id="KW-0472">Membrane</keyword>
<sequence length="544" mass="59536">MCESSTGGVVYDCVVVGAGIAGCSVAYALAKHQNRKVLLVERDLTEPDRIVGELLQPGGVRALKELGLEHCVENIDAQQVYGYAIFRDDKQTCIKYPIEENNNNNNDDDENEDEDEDEGGKKKLAGRSFHNGRFVRRLREACAEVGEHRLKMVEGTVRSFVTETGDLWEDRKGASASGNEGNPICGVSYKPKSQEDAEDVDLVTAFAHLTIVCDGMYSTLRKSLIRDPKIELPSFFVGLLMKRGEGKDDDGCEIALPFPNHGHVVLADPSPILFYPISSTETRCLIDIRAKKLPRVSTGELAAYLREKVAPQVPQALRGAFLKAVDEGRVRSMQNKLMPAEVFTCDGALMLGDAFNMRHPLTGGGMTVALHDSKLLCDMLAQLKDFGSKPVVTRATKAFHTKRKPWAATINTLANALYKVFCRTGEEWNEEMQSACFDYLSLGGMYSQGPISLLGGLNPRPFVLVAHFFMVALYGIGRLLRPFPTPKGLVIGVQLLMGACAIILPIIRAEGIVRVFAPFLLGEKAAMGKTKGRQQGPGGKRKAA</sequence>
<keyword evidence="16" id="KW-0503">Monooxygenase</keyword>
<keyword evidence="17" id="KW-1185">Reference proteome</keyword>
<comment type="pathway">
    <text evidence="3">Terpene metabolism; lanosterol biosynthesis; lanosterol from farnesyl diphosphate: step 2/3.</text>
</comment>
<dbReference type="GO" id="GO:0016020">
    <property type="term" value="C:membrane"/>
    <property type="evidence" value="ECO:0007669"/>
    <property type="project" value="UniProtKB-SubCell"/>
</dbReference>
<comment type="subcellular location">
    <subcellularLocation>
        <location evidence="2 12">Membrane</location>
        <topology evidence="2 12">Multi-pass membrane protein</topology>
    </subcellularLocation>
</comment>
<feature type="compositionally biased region" description="Acidic residues" evidence="13">
    <location>
        <begin position="106"/>
        <end position="118"/>
    </location>
</feature>
<dbReference type="PRINTS" id="PR00420">
    <property type="entry name" value="RNGMNOXGNASE"/>
</dbReference>
<dbReference type="SUPFAM" id="SSF51905">
    <property type="entry name" value="FAD/NAD(P)-binding domain"/>
    <property type="match status" value="1"/>
</dbReference>
<gene>
    <name evidence="16" type="ORF">HKI87_15g78540</name>
</gene>
<evidence type="ECO:0000313" key="16">
    <source>
        <dbReference type="EMBL" id="WZN66289.1"/>
    </source>
</evidence>
<dbReference type="InterPro" id="IPR013698">
    <property type="entry name" value="Squalene_epoxidase"/>
</dbReference>
<dbReference type="Gene3D" id="3.50.50.60">
    <property type="entry name" value="FAD/NAD(P)-binding domain"/>
    <property type="match status" value="1"/>
</dbReference>
<evidence type="ECO:0000256" key="12">
    <source>
        <dbReference type="RuleBase" id="RU367121"/>
    </source>
</evidence>
<dbReference type="Pfam" id="PF08491">
    <property type="entry name" value="SE"/>
    <property type="match status" value="1"/>
</dbReference>
<evidence type="ECO:0000256" key="5">
    <source>
        <dbReference type="ARBA" id="ARBA00012312"/>
    </source>
</evidence>
<comment type="similarity">
    <text evidence="4 12">Belongs to the squalene monooxygenase family.</text>
</comment>
<accession>A0AAX4PKZ9</accession>
<dbReference type="InterPro" id="IPR040125">
    <property type="entry name" value="Squalene_monox"/>
</dbReference>
<evidence type="ECO:0000313" key="17">
    <source>
        <dbReference type="Proteomes" id="UP001472866"/>
    </source>
</evidence>
<dbReference type="GO" id="GO:0005783">
    <property type="term" value="C:endoplasmic reticulum"/>
    <property type="evidence" value="ECO:0007669"/>
    <property type="project" value="TreeGrafter"/>
</dbReference>
<dbReference type="GO" id="GO:0004506">
    <property type="term" value="F:squalene monooxygenase activity"/>
    <property type="evidence" value="ECO:0007669"/>
    <property type="project" value="UniProtKB-UniRule"/>
</dbReference>
<dbReference type="GO" id="GO:0016126">
    <property type="term" value="P:sterol biosynthetic process"/>
    <property type="evidence" value="ECO:0007669"/>
    <property type="project" value="UniProtKB-UniRule"/>
</dbReference>
<dbReference type="Pfam" id="PF01266">
    <property type="entry name" value="DAO"/>
    <property type="match status" value="1"/>
</dbReference>
<evidence type="ECO:0000256" key="13">
    <source>
        <dbReference type="SAM" id="MobiDB-lite"/>
    </source>
</evidence>